<keyword evidence="1" id="KW-0175">Coiled coil</keyword>
<sequence length="285" mass="32501">MKVTAFCSPDNATKYGIYSELAVPKLEPEQDNLKEIQQHSNHEDDPHAITISRPSSSDNELKMEIQELKRQNQELLQVLSDQKCNLHLSLDLLPVHVKGLLQGHITVTLFLSQSEAEEGGNYQTHAGEGCLCHKQREQCLKLVMSLVSLIPLHLETFQMLYEEAKGVELCEFLNRICGKLKPPRLQGSFRQRLYNALDIPSRQVITLPPNEIETPTPLPISSNPLWLAISIGLYLRRWNLTYWYQDESTVVEIAQRVATVFRTHEIHRPLFAGEDIDMNIAGQKL</sequence>
<dbReference type="EMBL" id="JABEXW010000397">
    <property type="protein sequence ID" value="KAF4964625.1"/>
    <property type="molecule type" value="Genomic_DNA"/>
</dbReference>
<dbReference type="AlphaFoldDB" id="A0A8H4X7Z3"/>
<comment type="caution">
    <text evidence="3">The sequence shown here is derived from an EMBL/GenBank/DDBJ whole genome shotgun (WGS) entry which is preliminary data.</text>
</comment>
<accession>A0A8H4X7Z3</accession>
<reference evidence="3" key="1">
    <citation type="journal article" date="2020" name="BMC Genomics">
        <title>Correction to: Identification and distribution of gene clusters required for synthesis of sphingolipid metabolism inhibitors in diverse species of the filamentous fungus Fusarium.</title>
        <authorList>
            <person name="Kim H.S."/>
            <person name="Lohmar J.M."/>
            <person name="Busman M."/>
            <person name="Brown D.W."/>
            <person name="Naumann T.A."/>
            <person name="Divon H.H."/>
            <person name="Lysoe E."/>
            <person name="Uhlig S."/>
            <person name="Proctor R.H."/>
        </authorList>
    </citation>
    <scope>NUCLEOTIDE SEQUENCE</scope>
    <source>
        <strain evidence="3">NRRL 20472</strain>
    </source>
</reference>
<evidence type="ECO:0000256" key="2">
    <source>
        <dbReference type="SAM" id="MobiDB-lite"/>
    </source>
</evidence>
<protein>
    <submittedName>
        <fullName evidence="3">Uncharacterized protein</fullName>
    </submittedName>
</protein>
<proteinExistence type="predicted"/>
<organism evidence="3 4">
    <name type="scientific">Fusarium sarcochroum</name>
    <dbReference type="NCBI Taxonomy" id="1208366"/>
    <lineage>
        <taxon>Eukaryota</taxon>
        <taxon>Fungi</taxon>
        <taxon>Dikarya</taxon>
        <taxon>Ascomycota</taxon>
        <taxon>Pezizomycotina</taxon>
        <taxon>Sordariomycetes</taxon>
        <taxon>Hypocreomycetidae</taxon>
        <taxon>Hypocreales</taxon>
        <taxon>Nectriaceae</taxon>
        <taxon>Fusarium</taxon>
        <taxon>Fusarium lateritium species complex</taxon>
    </lineage>
</organism>
<evidence type="ECO:0000256" key="1">
    <source>
        <dbReference type="SAM" id="Coils"/>
    </source>
</evidence>
<feature type="coiled-coil region" evidence="1">
    <location>
        <begin position="58"/>
        <end position="85"/>
    </location>
</feature>
<reference evidence="3" key="2">
    <citation type="submission" date="2020-05" db="EMBL/GenBank/DDBJ databases">
        <authorList>
            <person name="Kim H.-S."/>
            <person name="Proctor R.H."/>
            <person name="Brown D.W."/>
        </authorList>
    </citation>
    <scope>NUCLEOTIDE SEQUENCE</scope>
    <source>
        <strain evidence="3">NRRL 20472</strain>
    </source>
</reference>
<evidence type="ECO:0000313" key="4">
    <source>
        <dbReference type="Proteomes" id="UP000622797"/>
    </source>
</evidence>
<keyword evidence="4" id="KW-1185">Reference proteome</keyword>
<evidence type="ECO:0000313" key="3">
    <source>
        <dbReference type="EMBL" id="KAF4964625.1"/>
    </source>
</evidence>
<feature type="compositionally biased region" description="Basic and acidic residues" evidence="2">
    <location>
        <begin position="38"/>
        <end position="47"/>
    </location>
</feature>
<feature type="region of interest" description="Disordered" evidence="2">
    <location>
        <begin position="38"/>
        <end position="58"/>
    </location>
</feature>
<gene>
    <name evidence="3" type="ORF">FSARC_7467</name>
</gene>
<name>A0A8H4X7Z3_9HYPO</name>
<dbReference type="Proteomes" id="UP000622797">
    <property type="component" value="Unassembled WGS sequence"/>
</dbReference>